<accession>A0A4R5DKN5</accession>
<dbReference type="InterPro" id="IPR025407">
    <property type="entry name" value="DUF4133"/>
</dbReference>
<keyword evidence="1" id="KW-0472">Membrane</keyword>
<organism evidence="2 3">
    <name type="scientific">Dyadobacter psychrotolerans</name>
    <dbReference type="NCBI Taxonomy" id="2541721"/>
    <lineage>
        <taxon>Bacteria</taxon>
        <taxon>Pseudomonadati</taxon>
        <taxon>Bacteroidota</taxon>
        <taxon>Cytophagia</taxon>
        <taxon>Cytophagales</taxon>
        <taxon>Spirosomataceae</taxon>
        <taxon>Dyadobacter</taxon>
    </lineage>
</organism>
<evidence type="ECO:0000313" key="2">
    <source>
        <dbReference type="EMBL" id="TDE14752.1"/>
    </source>
</evidence>
<keyword evidence="1" id="KW-0812">Transmembrane</keyword>
<gene>
    <name evidence="2" type="ORF">E0F88_16330</name>
</gene>
<proteinExistence type="predicted"/>
<keyword evidence="3" id="KW-1185">Reference proteome</keyword>
<feature type="transmembrane region" description="Helical" evidence="1">
    <location>
        <begin position="25"/>
        <end position="44"/>
    </location>
</feature>
<dbReference type="Pfam" id="PF13571">
    <property type="entry name" value="DUF4133"/>
    <property type="match status" value="1"/>
</dbReference>
<feature type="transmembrane region" description="Helical" evidence="1">
    <location>
        <begin position="51"/>
        <end position="71"/>
    </location>
</feature>
<sequence length="114" mass="12654">MANSIYEINKGINRPIEFKGLKAQYIWYLGGGMVLVFLFYVILYTAKVNTFLTLSLTAVLGAGLFTTIYHLSSTYGEHGLTKALARGRIPKIIKAKNRLPFVKKAPSDLSNLKA</sequence>
<dbReference type="EMBL" id="SMFL01000005">
    <property type="protein sequence ID" value="TDE14752.1"/>
    <property type="molecule type" value="Genomic_DNA"/>
</dbReference>
<evidence type="ECO:0000313" key="3">
    <source>
        <dbReference type="Proteomes" id="UP000294850"/>
    </source>
</evidence>
<comment type="caution">
    <text evidence="2">The sequence shown here is derived from an EMBL/GenBank/DDBJ whole genome shotgun (WGS) entry which is preliminary data.</text>
</comment>
<name>A0A4R5DKN5_9BACT</name>
<dbReference type="Proteomes" id="UP000294850">
    <property type="component" value="Unassembled WGS sequence"/>
</dbReference>
<dbReference type="AlphaFoldDB" id="A0A4R5DKN5"/>
<dbReference type="OrthoDB" id="1273979at2"/>
<dbReference type="RefSeq" id="WP_131959336.1">
    <property type="nucleotide sequence ID" value="NZ_SMFL01000005.1"/>
</dbReference>
<protein>
    <submittedName>
        <fullName evidence="2">DUF4133 domain-containing protein</fullName>
    </submittedName>
</protein>
<keyword evidence="1" id="KW-1133">Transmembrane helix</keyword>
<evidence type="ECO:0000256" key="1">
    <source>
        <dbReference type="SAM" id="Phobius"/>
    </source>
</evidence>
<reference evidence="2 3" key="1">
    <citation type="submission" date="2019-03" db="EMBL/GenBank/DDBJ databases">
        <title>Dyadobacter AR-3-6 sp. nov., isolated from arctic soil.</title>
        <authorList>
            <person name="Chaudhary D.K."/>
        </authorList>
    </citation>
    <scope>NUCLEOTIDE SEQUENCE [LARGE SCALE GENOMIC DNA]</scope>
    <source>
        <strain evidence="2 3">AR-3-6</strain>
    </source>
</reference>